<dbReference type="GO" id="GO:0085020">
    <property type="term" value="P:protein K6-linked ubiquitination"/>
    <property type="evidence" value="ECO:0007669"/>
    <property type="project" value="TreeGrafter"/>
</dbReference>
<sequence length="293" mass="32212">MEFLKKSLFIVLFGGLLHANQYDYLLFSHVLSDVESGLELQADVNARIKGITPLYQAIATNQIEIAYILVVMGADVNAVVNGETPLHKAAKVGNPLMVELLVTAGAKVNAQDEKYGNTPLHYAAINADTRSINILTQHSADTTIQNFQGQNPIQIISSEIIAPPIVLEDNNLAVSASSFKLGYGAVTFNVRNLTNQPLTIFYTRLYVNGQLVAVQQKPLLIPASTTITEVNTMSISPTLATLIKPNKEGIVDIKVGFSIDYQAEGKMEQVFNSREMRMQLWNPPLQRKNSNNK</sequence>
<comment type="caution">
    <text evidence="4">The sequence shown here is derived from an EMBL/GenBank/DDBJ whole genome shotgun (WGS) entry which is preliminary data.</text>
</comment>
<dbReference type="EMBL" id="NXLW01000002">
    <property type="protein sequence ID" value="RDU73477.1"/>
    <property type="molecule type" value="Genomic_DNA"/>
</dbReference>
<keyword evidence="1" id="KW-0677">Repeat</keyword>
<dbReference type="SMART" id="SM00248">
    <property type="entry name" value="ANK"/>
    <property type="match status" value="3"/>
</dbReference>
<dbReference type="SUPFAM" id="SSF48403">
    <property type="entry name" value="Ankyrin repeat"/>
    <property type="match status" value="1"/>
</dbReference>
<dbReference type="Pfam" id="PF12796">
    <property type="entry name" value="Ank_2"/>
    <property type="match status" value="1"/>
</dbReference>
<feature type="repeat" description="ANK" evidence="3">
    <location>
        <begin position="49"/>
        <end position="81"/>
    </location>
</feature>
<proteinExistence type="predicted"/>
<keyword evidence="5" id="KW-1185">Reference proteome</keyword>
<dbReference type="AlphaFoldDB" id="A0A3D8J7K1"/>
<dbReference type="InterPro" id="IPR002110">
    <property type="entry name" value="Ankyrin_rpt"/>
</dbReference>
<evidence type="ECO:0000256" key="1">
    <source>
        <dbReference type="ARBA" id="ARBA00022737"/>
    </source>
</evidence>
<dbReference type="Proteomes" id="UP000256424">
    <property type="component" value="Unassembled WGS sequence"/>
</dbReference>
<dbReference type="PANTHER" id="PTHR24171:SF8">
    <property type="entry name" value="BRCA1-ASSOCIATED RING DOMAIN PROTEIN 1"/>
    <property type="match status" value="1"/>
</dbReference>
<reference evidence="4 5" key="1">
    <citation type="submission" date="2018-04" db="EMBL/GenBank/DDBJ databases">
        <title>Novel Campyloabacter and Helicobacter Species and Strains.</title>
        <authorList>
            <person name="Mannion A.J."/>
            <person name="Shen Z."/>
            <person name="Fox J.G."/>
        </authorList>
    </citation>
    <scope>NUCLEOTIDE SEQUENCE [LARGE SCALE GENOMIC DNA]</scope>
    <source>
        <strain evidence="4 5">MIT 97-5075</strain>
    </source>
</reference>
<gene>
    <name evidence="4" type="ORF">CQA66_01210</name>
</gene>
<feature type="repeat" description="ANK" evidence="3">
    <location>
        <begin position="115"/>
        <end position="147"/>
    </location>
</feature>
<dbReference type="PROSITE" id="PS50297">
    <property type="entry name" value="ANK_REP_REGION"/>
    <property type="match status" value="3"/>
</dbReference>
<dbReference type="Gene3D" id="1.25.40.20">
    <property type="entry name" value="Ankyrin repeat-containing domain"/>
    <property type="match status" value="2"/>
</dbReference>
<evidence type="ECO:0000313" key="5">
    <source>
        <dbReference type="Proteomes" id="UP000256424"/>
    </source>
</evidence>
<dbReference type="Pfam" id="PF00023">
    <property type="entry name" value="Ank"/>
    <property type="match status" value="1"/>
</dbReference>
<name>A0A3D8J7K1_9HELI</name>
<dbReference type="PRINTS" id="PR01415">
    <property type="entry name" value="ANKYRIN"/>
</dbReference>
<evidence type="ECO:0000256" key="3">
    <source>
        <dbReference type="PROSITE-ProRule" id="PRU00023"/>
    </source>
</evidence>
<evidence type="ECO:0000256" key="2">
    <source>
        <dbReference type="ARBA" id="ARBA00023043"/>
    </source>
</evidence>
<evidence type="ECO:0000313" key="4">
    <source>
        <dbReference type="EMBL" id="RDU73477.1"/>
    </source>
</evidence>
<organism evidence="4 5">
    <name type="scientific">Helicobacter aurati</name>
    <dbReference type="NCBI Taxonomy" id="137778"/>
    <lineage>
        <taxon>Bacteria</taxon>
        <taxon>Pseudomonadati</taxon>
        <taxon>Campylobacterota</taxon>
        <taxon>Epsilonproteobacteria</taxon>
        <taxon>Campylobacterales</taxon>
        <taxon>Helicobacteraceae</taxon>
        <taxon>Helicobacter</taxon>
    </lineage>
</organism>
<feature type="repeat" description="ANK" evidence="3">
    <location>
        <begin position="81"/>
        <end position="113"/>
    </location>
</feature>
<dbReference type="OrthoDB" id="5657095at2"/>
<dbReference type="PANTHER" id="PTHR24171">
    <property type="entry name" value="ANKYRIN REPEAT DOMAIN-CONTAINING PROTEIN 39-RELATED"/>
    <property type="match status" value="1"/>
</dbReference>
<accession>A0A3D8J7K1</accession>
<dbReference type="GO" id="GO:0004842">
    <property type="term" value="F:ubiquitin-protein transferase activity"/>
    <property type="evidence" value="ECO:0007669"/>
    <property type="project" value="TreeGrafter"/>
</dbReference>
<dbReference type="PROSITE" id="PS50088">
    <property type="entry name" value="ANK_REPEAT"/>
    <property type="match status" value="3"/>
</dbReference>
<protein>
    <submittedName>
        <fullName evidence="4">Uncharacterized protein</fullName>
    </submittedName>
</protein>
<keyword evidence="2 3" id="KW-0040">ANK repeat</keyword>
<dbReference type="InterPro" id="IPR036770">
    <property type="entry name" value="Ankyrin_rpt-contain_sf"/>
</dbReference>